<dbReference type="EMBL" id="JBHSGF010000006">
    <property type="protein sequence ID" value="MFC4555534.1"/>
    <property type="molecule type" value="Genomic_DNA"/>
</dbReference>
<dbReference type="RefSeq" id="WP_387967297.1">
    <property type="nucleotide sequence ID" value="NZ_JBHSGF010000006.1"/>
</dbReference>
<dbReference type="Proteomes" id="UP001595955">
    <property type="component" value="Unassembled WGS sequence"/>
</dbReference>
<evidence type="ECO:0000313" key="2">
    <source>
        <dbReference type="EMBL" id="MFC4555534.1"/>
    </source>
</evidence>
<proteinExistence type="predicted"/>
<evidence type="ECO:0000313" key="3">
    <source>
        <dbReference type="Proteomes" id="UP001595955"/>
    </source>
</evidence>
<name>A0ABV9DBB0_9MICO</name>
<reference evidence="3" key="1">
    <citation type="journal article" date="2019" name="Int. J. Syst. Evol. Microbiol.">
        <title>The Global Catalogue of Microorganisms (GCM) 10K type strain sequencing project: providing services to taxonomists for standard genome sequencing and annotation.</title>
        <authorList>
            <consortium name="The Broad Institute Genomics Platform"/>
            <consortium name="The Broad Institute Genome Sequencing Center for Infectious Disease"/>
            <person name="Wu L."/>
            <person name="Ma J."/>
        </authorList>
    </citation>
    <scope>NUCLEOTIDE SEQUENCE [LARGE SCALE GENOMIC DNA]</scope>
    <source>
        <strain evidence="3">JCM 3369</strain>
    </source>
</reference>
<comment type="caution">
    <text evidence="2">The sequence shown here is derived from an EMBL/GenBank/DDBJ whole genome shotgun (WGS) entry which is preliminary data.</text>
</comment>
<accession>A0ABV9DBB0</accession>
<evidence type="ECO:0000259" key="1">
    <source>
        <dbReference type="Pfam" id="PF26078"/>
    </source>
</evidence>
<dbReference type="InterPro" id="IPR058531">
    <property type="entry name" value="Baseplate_J_M"/>
</dbReference>
<dbReference type="Pfam" id="PF26078">
    <property type="entry name" value="Baseplate_J_M"/>
    <property type="match status" value="1"/>
</dbReference>
<organism evidence="2 3">
    <name type="scientific">Georgenia faecalis</name>
    <dbReference type="NCBI Taxonomy" id="2483799"/>
    <lineage>
        <taxon>Bacteria</taxon>
        <taxon>Bacillati</taxon>
        <taxon>Actinomycetota</taxon>
        <taxon>Actinomycetes</taxon>
        <taxon>Micrococcales</taxon>
        <taxon>Bogoriellaceae</taxon>
        <taxon>Georgenia</taxon>
    </lineage>
</organism>
<gene>
    <name evidence="2" type="ORF">ACFO3F_09770</name>
</gene>
<keyword evidence="3" id="KW-1185">Reference proteome</keyword>
<sequence length="653" mass="70041">MAEAMLPAPNLDDRRFQDLVDDAKRRVQNTCPEWSDHNVSDPGVTLIETFAFMVDQLSYRLNRVPDRLYITFLDLLGVRLHPPTAAAAHLTYWLSAPQPEPVTIPELAEAATVRTDTEEAVVFVTSRALTISPRSLVHVVTQAVDGDPVDRAEPLRTGDRFACFTSPPLPGDVLLLGLDDAAPSCVVVLRIDSDVQGVGVDPRNPPLAWEAWTGTDWAPCEVDSDGTGGLNRAGDLVLHVPATHSASVIDHRRAGWLRCRVIEPDEGYPTYSASPTISAASAFTIGGTVPATHSETVLDEVVGLSEGVPGQVFVLQRVPVVAGGPPFVVDVAGGAGWEPWTEVDSFAGSGPEDHVVRLDRTRGEIHFPPAVRQPDGTLRHYGAVPPKGAPLRVPVYRTGGGVDGNVAAGAVSVLRTSVATVDRVENRRPALGGVAGETVAEARERGPLALRTRDRAITAEDYEQLARRAAPGITRVRCVPASAPEDAGGVRLLVVPAAVPDEDAQLRFEDLIPSPISLAAIAEYLDERRPVGARVLVEPPFYQGVTVVARLTARARSDATLLEREAVRALNRYFDPLTGGPDGEGWPFGRPVQAGEVFAVLQALTGTEIVEDVKIFGADPITGRRGDPVQRIDLDPHALAFSFRHQVRVSGSR</sequence>
<dbReference type="InterPro" id="IPR011749">
    <property type="entry name" value="CHP02243"/>
</dbReference>
<protein>
    <submittedName>
        <fullName evidence="2">Baseplate assembly protein</fullName>
    </submittedName>
</protein>
<dbReference type="NCBIfam" id="TIGR02243">
    <property type="entry name" value="putative baseplate assembly protein"/>
    <property type="match status" value="1"/>
</dbReference>
<feature type="domain" description="Baseplate J-like central" evidence="1">
    <location>
        <begin position="459"/>
        <end position="538"/>
    </location>
</feature>